<protein>
    <submittedName>
        <fullName evidence="3">DUF1080 domain-containing protein</fullName>
    </submittedName>
</protein>
<dbReference type="InterPro" id="IPR005084">
    <property type="entry name" value="CBM6"/>
</dbReference>
<dbReference type="InterPro" id="IPR008979">
    <property type="entry name" value="Galactose-bd-like_sf"/>
</dbReference>
<dbReference type="InterPro" id="IPR010496">
    <property type="entry name" value="AL/BT2_dom"/>
</dbReference>
<dbReference type="PROSITE" id="PS51175">
    <property type="entry name" value="CBM6"/>
    <property type="match status" value="1"/>
</dbReference>
<dbReference type="Pfam" id="PF03422">
    <property type="entry name" value="CBM_6"/>
    <property type="match status" value="1"/>
</dbReference>
<dbReference type="EMBL" id="JANYMP010000016">
    <property type="protein sequence ID" value="MCS7480982.1"/>
    <property type="molecule type" value="Genomic_DNA"/>
</dbReference>
<evidence type="ECO:0000313" key="3">
    <source>
        <dbReference type="EMBL" id="MCS7480982.1"/>
    </source>
</evidence>
<dbReference type="Gene3D" id="2.60.120.560">
    <property type="entry name" value="Exo-inulinase, domain 1"/>
    <property type="match status" value="1"/>
</dbReference>
<dbReference type="Gene3D" id="2.60.120.260">
    <property type="entry name" value="Galactose-binding domain-like"/>
    <property type="match status" value="1"/>
</dbReference>
<evidence type="ECO:0000259" key="2">
    <source>
        <dbReference type="PROSITE" id="PS51175"/>
    </source>
</evidence>
<dbReference type="GO" id="GO:0030246">
    <property type="term" value="F:carbohydrate binding"/>
    <property type="evidence" value="ECO:0007669"/>
    <property type="project" value="InterPro"/>
</dbReference>
<accession>A0A9X2VRS0</accession>
<dbReference type="Proteomes" id="UP001141259">
    <property type="component" value="Unassembled WGS sequence"/>
</dbReference>
<comment type="caution">
    <text evidence="3">The sequence shown here is derived from an EMBL/GenBank/DDBJ whole genome shotgun (WGS) entry which is preliminary data.</text>
</comment>
<dbReference type="SMART" id="SM00606">
    <property type="entry name" value="CBD_IV"/>
    <property type="match status" value="1"/>
</dbReference>
<dbReference type="InterPro" id="IPR006584">
    <property type="entry name" value="Cellulose-bd_IV"/>
</dbReference>
<name>A0A9X2VRS0_9PSEU</name>
<organism evidence="3 4">
    <name type="scientific">Umezawaea endophytica</name>
    <dbReference type="NCBI Taxonomy" id="1654476"/>
    <lineage>
        <taxon>Bacteria</taxon>
        <taxon>Bacillati</taxon>
        <taxon>Actinomycetota</taxon>
        <taxon>Actinomycetes</taxon>
        <taxon>Pseudonocardiales</taxon>
        <taxon>Pseudonocardiaceae</taxon>
        <taxon>Umezawaea</taxon>
    </lineage>
</organism>
<dbReference type="AlphaFoldDB" id="A0A9X2VRS0"/>
<keyword evidence="1" id="KW-0732">Signal</keyword>
<dbReference type="PANTHER" id="PTHR40469">
    <property type="entry name" value="SECRETED GLYCOSYL HYDROLASE"/>
    <property type="match status" value="1"/>
</dbReference>
<evidence type="ECO:0000256" key="1">
    <source>
        <dbReference type="ARBA" id="ARBA00022729"/>
    </source>
</evidence>
<dbReference type="PANTHER" id="PTHR40469:SF2">
    <property type="entry name" value="GALACTOSE-BINDING DOMAIN-LIKE SUPERFAMILY PROTEIN"/>
    <property type="match status" value="1"/>
</dbReference>
<dbReference type="Pfam" id="PF06439">
    <property type="entry name" value="3keto-disac_hyd"/>
    <property type="match status" value="1"/>
</dbReference>
<dbReference type="CDD" id="cd04084">
    <property type="entry name" value="CBM6_xylanase-like"/>
    <property type="match status" value="1"/>
</dbReference>
<gene>
    <name evidence="3" type="ORF">NZH93_29345</name>
</gene>
<sequence length="302" mass="30649">MFTGTTTGWSQAGSGSFANADGTLSSRGGPGNYWYSAKEFGSYSLKLDWRLTGDGDSGIFLGFPASGAADPGAGGYEVAIDASAAANATTGAVYGAQAPDATARDAALNPPGQWNTFELLVEGERLRVLLNGRQVNDFTNTDPARSLRQGHIGLQNLGDGTVSFRNVRVKELGVVTPTQVQGEAYTSSSGVQTAGHAGAVGGQTVGYIDNGDWAAYSQASTTGARSFTARVSSGGAGGRIEIRSGSSTGPLLGSVAVPNTGSFDTFTTVTTTLTGTATGQTVLVFTGATSGGLFDVDHFTLG</sequence>
<feature type="domain" description="CBM6" evidence="2">
    <location>
        <begin position="178"/>
        <end position="302"/>
    </location>
</feature>
<dbReference type="GO" id="GO:0016787">
    <property type="term" value="F:hydrolase activity"/>
    <property type="evidence" value="ECO:0007669"/>
    <property type="project" value="InterPro"/>
</dbReference>
<proteinExistence type="predicted"/>
<keyword evidence="4" id="KW-1185">Reference proteome</keyword>
<dbReference type="SUPFAM" id="SSF49785">
    <property type="entry name" value="Galactose-binding domain-like"/>
    <property type="match status" value="1"/>
</dbReference>
<evidence type="ECO:0000313" key="4">
    <source>
        <dbReference type="Proteomes" id="UP001141259"/>
    </source>
</evidence>
<reference evidence="3" key="1">
    <citation type="submission" date="2022-08" db="EMBL/GenBank/DDBJ databases">
        <authorList>
            <person name="Tistechok S."/>
            <person name="Samborskyy M."/>
            <person name="Roman I."/>
        </authorList>
    </citation>
    <scope>NUCLEOTIDE SEQUENCE</scope>
    <source>
        <strain evidence="3">DSM 103496</strain>
    </source>
</reference>